<organism evidence="1 2">
    <name type="scientific">Ahniella affigens</name>
    <dbReference type="NCBI Taxonomy" id="2021234"/>
    <lineage>
        <taxon>Bacteria</taxon>
        <taxon>Pseudomonadati</taxon>
        <taxon>Pseudomonadota</taxon>
        <taxon>Gammaproteobacteria</taxon>
        <taxon>Lysobacterales</taxon>
        <taxon>Rhodanobacteraceae</taxon>
        <taxon>Ahniella</taxon>
    </lineage>
</organism>
<reference evidence="1 2" key="1">
    <citation type="submission" date="2018-03" db="EMBL/GenBank/DDBJ databases">
        <title>Ahniella affigens gen. nov., sp. nov., a gammaproteobacterium isolated from sandy soil near a stream.</title>
        <authorList>
            <person name="Ko Y."/>
            <person name="Kim J.-H."/>
        </authorList>
    </citation>
    <scope>NUCLEOTIDE SEQUENCE [LARGE SCALE GENOMIC DNA]</scope>
    <source>
        <strain evidence="1 2">D13</strain>
    </source>
</reference>
<sequence>MRLSGRVDATLGAATHNWAPAGLEHADIIFVTCTAPVTLTGIVAQGRERVLVLCVVSGTLTLAAENGSSTDANRFGLAKDLDIETGARLVYDSIARRWRVT</sequence>
<dbReference type="EMBL" id="CP027860">
    <property type="protein sequence ID" value="AVP97919.1"/>
    <property type="molecule type" value="Genomic_DNA"/>
</dbReference>
<keyword evidence="2" id="KW-1185">Reference proteome</keyword>
<proteinExistence type="predicted"/>
<dbReference type="RefSeq" id="WP_106891839.1">
    <property type="nucleotide sequence ID" value="NZ_CP027860.1"/>
</dbReference>
<reference evidence="1 2" key="2">
    <citation type="submission" date="2018-03" db="EMBL/GenBank/DDBJ databases">
        <authorList>
            <person name="Keele B.F."/>
        </authorList>
    </citation>
    <scope>NUCLEOTIDE SEQUENCE [LARGE SCALE GENOMIC DNA]</scope>
    <source>
        <strain evidence="1 2">D13</strain>
    </source>
</reference>
<dbReference type="AlphaFoldDB" id="A0A2P1PSU6"/>
<evidence type="ECO:0000313" key="1">
    <source>
        <dbReference type="EMBL" id="AVP97919.1"/>
    </source>
</evidence>
<gene>
    <name evidence="1" type="ORF">C7S18_12230</name>
</gene>
<dbReference type="Proteomes" id="UP000241074">
    <property type="component" value="Chromosome"/>
</dbReference>
<name>A0A2P1PSU6_9GAMM</name>
<evidence type="ECO:0000313" key="2">
    <source>
        <dbReference type="Proteomes" id="UP000241074"/>
    </source>
</evidence>
<protein>
    <submittedName>
        <fullName evidence="1">Uncharacterized protein</fullName>
    </submittedName>
</protein>
<dbReference type="KEGG" id="xba:C7S18_12230"/>
<accession>A0A2P1PSU6</accession>